<evidence type="ECO:0000256" key="1">
    <source>
        <dbReference type="SAM" id="SignalP"/>
    </source>
</evidence>
<keyword evidence="3" id="KW-1185">Reference proteome</keyword>
<feature type="signal peptide" evidence="1">
    <location>
        <begin position="1"/>
        <end position="20"/>
    </location>
</feature>
<keyword evidence="1" id="KW-0732">Signal</keyword>
<dbReference type="AlphaFoldDB" id="A0A1N7NXQ2"/>
<evidence type="ECO:0000313" key="3">
    <source>
        <dbReference type="Proteomes" id="UP000185839"/>
    </source>
</evidence>
<feature type="chain" id="PRO_5012342721" evidence="1">
    <location>
        <begin position="21"/>
        <end position="305"/>
    </location>
</feature>
<dbReference type="RefSeq" id="WP_076388562.1">
    <property type="nucleotide sequence ID" value="NZ_FTOI01000018.1"/>
</dbReference>
<dbReference type="Proteomes" id="UP000185839">
    <property type="component" value="Unassembled WGS sequence"/>
</dbReference>
<dbReference type="STRING" id="713588.SAMN05421789_11829"/>
<gene>
    <name evidence="2" type="ORF">SAMN05421789_11829</name>
</gene>
<proteinExistence type="predicted"/>
<name>A0A1N7NXQ2_9FLAO</name>
<organism evidence="2 3">
    <name type="scientific">Kaistella chaponensis</name>
    <dbReference type="NCBI Taxonomy" id="713588"/>
    <lineage>
        <taxon>Bacteria</taxon>
        <taxon>Pseudomonadati</taxon>
        <taxon>Bacteroidota</taxon>
        <taxon>Flavobacteriia</taxon>
        <taxon>Flavobacteriales</taxon>
        <taxon>Weeksellaceae</taxon>
        <taxon>Chryseobacterium group</taxon>
        <taxon>Kaistella</taxon>
    </lineage>
</organism>
<protein>
    <submittedName>
        <fullName evidence="2">Uncharacterized protein</fullName>
    </submittedName>
</protein>
<sequence>MKIKHYFFLLFLGIFSISNAQHLIKPNGDVAAKPDLPKVRKLSPETVANAKNLRISGKTSKEIAAMLKKENATAPEVYHSMKPSVSDSENVGALCTAGYTIWEITETLKMDGKTALETTHLLKNSEGCTFTRNLVLRAVKETYRIRLDDMVSIIRAKYTEIPGEIVDVLLTLSPNDSETIDAIGYGGLATNCREVCILLNGKLRYFNRGQLTQILQTLMRSRMGGSVDRNFNYADGLMVFEPAPIEILVAFKNVYFSSTDARTALELAKIGKHLNISRNDVSTFLRGRSYTATQVLDALQTTYGS</sequence>
<dbReference type="EMBL" id="FTOI01000018">
    <property type="protein sequence ID" value="SIT03061.1"/>
    <property type="molecule type" value="Genomic_DNA"/>
</dbReference>
<reference evidence="3" key="1">
    <citation type="submission" date="2017-01" db="EMBL/GenBank/DDBJ databases">
        <authorList>
            <person name="Varghese N."/>
            <person name="Submissions S."/>
        </authorList>
    </citation>
    <scope>NUCLEOTIDE SEQUENCE [LARGE SCALE GENOMIC DNA]</scope>
    <source>
        <strain evidence="3">DSM 23145</strain>
    </source>
</reference>
<accession>A0A1N7NXQ2</accession>
<evidence type="ECO:0000313" key="2">
    <source>
        <dbReference type="EMBL" id="SIT03061.1"/>
    </source>
</evidence>